<keyword evidence="3" id="KW-1003">Cell membrane</keyword>
<feature type="domain" description="Major facilitator superfamily (MFS) profile" evidence="9">
    <location>
        <begin position="27"/>
        <end position="438"/>
    </location>
</feature>
<evidence type="ECO:0000259" key="9">
    <source>
        <dbReference type="PROSITE" id="PS50850"/>
    </source>
</evidence>
<feature type="transmembrane region" description="Helical" evidence="8">
    <location>
        <begin position="198"/>
        <end position="217"/>
    </location>
</feature>
<dbReference type="FunFam" id="1.20.1250.20:FF:000001">
    <property type="entry name" value="Dicarboxylate MFS transporter"/>
    <property type="match status" value="1"/>
</dbReference>
<comment type="caution">
    <text evidence="10">The sequence shown here is derived from an EMBL/GenBank/DDBJ whole genome shotgun (WGS) entry which is preliminary data.</text>
</comment>
<sequence>MSISTHPASTISSSTIKSLNMSMPRKAVVAAALGNATEWFDYGIYAYGLTFISAALFPGSQSEALYFGLATFAISFLIRPLGGMFWGPLGDRIGRKRVLAMTVLMMSVATFIIGILPTYQSVGWIAPVALIALRLIQGFSTGGEYGGAATFLAEYAPDKRRGFYGSFLEFGSLAGFSLGALVTLSVSVVIGDAAMYEWGWRVPFLIAAPLGVIAVYLRTRIEDTPVFLELEKKMASEPVRPKTSIAEIFGKYKKAALSLGVLVAALNITYYILLAYMPTYMHKEVGASENMSLLAPLVGMLAMMMFIPFAGRISDVVGFKKMWFFSLIGLFILAIPMFKLMSTGLTGSMIGFAVLGAFFVPQLATISAMFPAMFPTQIRYAALAIVYNISASIFGGTTPLVCDQIIKFLGSPDAPAYYIMVASALGIIALFFVIETKGCSIRGDGIPGAK</sequence>
<dbReference type="InterPro" id="IPR005828">
    <property type="entry name" value="MFS_sugar_transport-like"/>
</dbReference>
<gene>
    <name evidence="10" type="ORF">F9Z43_18680</name>
</gene>
<evidence type="ECO:0000313" key="10">
    <source>
        <dbReference type="EMBL" id="MVF51295.1"/>
    </source>
</evidence>
<dbReference type="InterPro" id="IPR036259">
    <property type="entry name" value="MFS_trans_sf"/>
</dbReference>
<feature type="transmembrane region" description="Helical" evidence="8">
    <location>
        <begin position="64"/>
        <end position="86"/>
    </location>
</feature>
<keyword evidence="7 8" id="KW-0472">Membrane</keyword>
<dbReference type="InterPro" id="IPR005829">
    <property type="entry name" value="Sugar_transporter_CS"/>
</dbReference>
<name>A0A7X3F4H0_9PSED</name>
<dbReference type="PROSITE" id="PS00217">
    <property type="entry name" value="SUGAR_TRANSPORT_2"/>
    <property type="match status" value="1"/>
</dbReference>
<keyword evidence="2" id="KW-0813">Transport</keyword>
<evidence type="ECO:0000256" key="3">
    <source>
        <dbReference type="ARBA" id="ARBA00022475"/>
    </source>
</evidence>
<feature type="transmembrane region" description="Helical" evidence="8">
    <location>
        <begin position="347"/>
        <end position="366"/>
    </location>
</feature>
<evidence type="ECO:0000256" key="7">
    <source>
        <dbReference type="ARBA" id="ARBA00023136"/>
    </source>
</evidence>
<reference evidence="10 11" key="1">
    <citation type="submission" date="2019-10" db="EMBL/GenBank/DDBJ databases">
        <title>XDR Pseudomonas monteilii producing IMP-16 from LCR.</title>
        <authorList>
            <person name="Ballaben A."/>
            <person name="Doi Y."/>
        </authorList>
    </citation>
    <scope>NUCLEOTIDE SEQUENCE [LARGE SCALE GENOMIC DNA]</scope>
    <source>
        <strain evidence="10 11">597/14</strain>
    </source>
</reference>
<comment type="subcellular location">
    <subcellularLocation>
        <location evidence="1">Cell membrane</location>
        <topology evidence="1">Multi-pass membrane protein</topology>
    </subcellularLocation>
</comment>
<protein>
    <submittedName>
        <fullName evidence="10">MFS transporter</fullName>
    </submittedName>
</protein>
<dbReference type="PROSITE" id="PS50850">
    <property type="entry name" value="MFS"/>
    <property type="match status" value="1"/>
</dbReference>
<organism evidence="10 11">
    <name type="scientific">Pseudomonas monteilii</name>
    <dbReference type="NCBI Taxonomy" id="76759"/>
    <lineage>
        <taxon>Bacteria</taxon>
        <taxon>Pseudomonadati</taxon>
        <taxon>Pseudomonadota</taxon>
        <taxon>Gammaproteobacteria</taxon>
        <taxon>Pseudomonadales</taxon>
        <taxon>Pseudomonadaceae</taxon>
        <taxon>Pseudomonas</taxon>
    </lineage>
</organism>
<accession>A0A7X3F4H0</accession>
<feature type="transmembrane region" description="Helical" evidence="8">
    <location>
        <begin position="98"/>
        <end position="116"/>
    </location>
</feature>
<dbReference type="Pfam" id="PF00083">
    <property type="entry name" value="Sugar_tr"/>
    <property type="match status" value="1"/>
</dbReference>
<dbReference type="SUPFAM" id="SSF103473">
    <property type="entry name" value="MFS general substrate transporter"/>
    <property type="match status" value="1"/>
</dbReference>
<evidence type="ECO:0000256" key="6">
    <source>
        <dbReference type="ARBA" id="ARBA00022989"/>
    </source>
</evidence>
<proteinExistence type="predicted"/>
<dbReference type="GO" id="GO:0005886">
    <property type="term" value="C:plasma membrane"/>
    <property type="evidence" value="ECO:0007669"/>
    <property type="project" value="UniProtKB-SubCell"/>
</dbReference>
<feature type="transmembrane region" description="Helical" evidence="8">
    <location>
        <begin position="122"/>
        <end position="142"/>
    </location>
</feature>
<dbReference type="InterPro" id="IPR020846">
    <property type="entry name" value="MFS_dom"/>
</dbReference>
<dbReference type="EMBL" id="WEIK01000017">
    <property type="protein sequence ID" value="MVF51295.1"/>
    <property type="molecule type" value="Genomic_DNA"/>
</dbReference>
<dbReference type="GO" id="GO:0015293">
    <property type="term" value="F:symporter activity"/>
    <property type="evidence" value="ECO:0007669"/>
    <property type="project" value="UniProtKB-KW"/>
</dbReference>
<keyword evidence="5" id="KW-0769">Symport</keyword>
<dbReference type="PANTHER" id="PTHR43528">
    <property type="entry name" value="ALPHA-KETOGLUTARATE PERMEASE"/>
    <property type="match status" value="1"/>
</dbReference>
<keyword evidence="6 8" id="KW-1133">Transmembrane helix</keyword>
<keyword evidence="4 8" id="KW-0812">Transmembrane</keyword>
<feature type="transmembrane region" description="Helical" evidence="8">
    <location>
        <begin position="255"/>
        <end position="273"/>
    </location>
</feature>
<feature type="transmembrane region" description="Helical" evidence="8">
    <location>
        <begin position="163"/>
        <end position="186"/>
    </location>
</feature>
<dbReference type="InterPro" id="IPR051084">
    <property type="entry name" value="H+-coupled_symporters"/>
</dbReference>
<feature type="transmembrane region" description="Helical" evidence="8">
    <location>
        <begin position="293"/>
        <end position="310"/>
    </location>
</feature>
<dbReference type="PANTHER" id="PTHR43528:SF1">
    <property type="entry name" value="ALPHA-KETOGLUTARATE PERMEASE"/>
    <property type="match status" value="1"/>
</dbReference>
<evidence type="ECO:0000256" key="8">
    <source>
        <dbReference type="SAM" id="Phobius"/>
    </source>
</evidence>
<dbReference type="AlphaFoldDB" id="A0A7X3F4H0"/>
<evidence type="ECO:0000313" key="11">
    <source>
        <dbReference type="Proteomes" id="UP000440965"/>
    </source>
</evidence>
<evidence type="ECO:0000256" key="4">
    <source>
        <dbReference type="ARBA" id="ARBA00022692"/>
    </source>
</evidence>
<feature type="transmembrane region" description="Helical" evidence="8">
    <location>
        <begin position="378"/>
        <end position="396"/>
    </location>
</feature>
<feature type="transmembrane region" description="Helical" evidence="8">
    <location>
        <begin position="322"/>
        <end position="341"/>
    </location>
</feature>
<dbReference type="Proteomes" id="UP000440965">
    <property type="component" value="Unassembled WGS sequence"/>
</dbReference>
<feature type="transmembrane region" description="Helical" evidence="8">
    <location>
        <begin position="416"/>
        <end position="434"/>
    </location>
</feature>
<evidence type="ECO:0000256" key="2">
    <source>
        <dbReference type="ARBA" id="ARBA00022448"/>
    </source>
</evidence>
<dbReference type="Gene3D" id="1.20.1250.20">
    <property type="entry name" value="MFS general substrate transporter like domains"/>
    <property type="match status" value="2"/>
</dbReference>
<evidence type="ECO:0000256" key="5">
    <source>
        <dbReference type="ARBA" id="ARBA00022847"/>
    </source>
</evidence>
<evidence type="ECO:0000256" key="1">
    <source>
        <dbReference type="ARBA" id="ARBA00004651"/>
    </source>
</evidence>